<accession>A0A6J4JKM1</accession>
<proteinExistence type="predicted"/>
<feature type="compositionally biased region" description="Low complexity" evidence="1">
    <location>
        <begin position="218"/>
        <end position="228"/>
    </location>
</feature>
<protein>
    <submittedName>
        <fullName evidence="2">Uncharacterized protein</fullName>
    </submittedName>
</protein>
<feature type="non-terminal residue" evidence="2">
    <location>
        <position position="1"/>
    </location>
</feature>
<reference evidence="2" key="1">
    <citation type="submission" date="2020-02" db="EMBL/GenBank/DDBJ databases">
        <authorList>
            <person name="Meier V. D."/>
        </authorList>
    </citation>
    <scope>NUCLEOTIDE SEQUENCE</scope>
    <source>
        <strain evidence="2">AVDCRST_MAG08</strain>
    </source>
</reference>
<organism evidence="2">
    <name type="scientific">uncultured Acetobacteraceae bacterium</name>
    <dbReference type="NCBI Taxonomy" id="169975"/>
    <lineage>
        <taxon>Bacteria</taxon>
        <taxon>Pseudomonadati</taxon>
        <taxon>Pseudomonadota</taxon>
        <taxon>Alphaproteobacteria</taxon>
        <taxon>Acetobacterales</taxon>
        <taxon>Acetobacteraceae</taxon>
        <taxon>environmental samples</taxon>
    </lineage>
</organism>
<sequence>ARTFPRELPPRRGRRAAPLRGVRDRQPAGALPPQPARAGARPRPPARRAGALDHGAVAPAVPELRLRRAEHRPGPPGGGAGRAGRPVPVVDGGRELPAAGAALPGLVARAGRDRGASRRGRGQPPGGVGGRRPQPARLGAELAPRRGGALALRPAARLRADRADRGRPAPRRGVGRRRRDGGGARQVEPSGSGGAGPRARTPADRRGRRRAPHRGERAAPAVAPAARRPTADRGPRRAVLRAAAALVPRAL</sequence>
<evidence type="ECO:0000256" key="1">
    <source>
        <dbReference type="SAM" id="MobiDB-lite"/>
    </source>
</evidence>
<gene>
    <name evidence="2" type="ORF">AVDCRST_MAG08-3754</name>
</gene>
<feature type="compositionally biased region" description="Basic and acidic residues" evidence="1">
    <location>
        <begin position="1"/>
        <end position="10"/>
    </location>
</feature>
<feature type="non-terminal residue" evidence="2">
    <location>
        <position position="251"/>
    </location>
</feature>
<feature type="compositionally biased region" description="Basic and acidic residues" evidence="1">
    <location>
        <begin position="64"/>
        <end position="73"/>
    </location>
</feature>
<feature type="region of interest" description="Disordered" evidence="1">
    <location>
        <begin position="1"/>
        <end position="237"/>
    </location>
</feature>
<feature type="compositionally biased region" description="Low complexity" evidence="1">
    <location>
        <begin position="83"/>
        <end position="109"/>
    </location>
</feature>
<dbReference type="EMBL" id="CADCTG010000287">
    <property type="protein sequence ID" value="CAA9280959.1"/>
    <property type="molecule type" value="Genomic_DNA"/>
</dbReference>
<feature type="compositionally biased region" description="Basic and acidic residues" evidence="1">
    <location>
        <begin position="158"/>
        <end position="167"/>
    </location>
</feature>
<feature type="compositionally biased region" description="Low complexity" evidence="1">
    <location>
        <begin position="131"/>
        <end position="157"/>
    </location>
</feature>
<feature type="compositionally biased region" description="Basic residues" evidence="1">
    <location>
        <begin position="168"/>
        <end position="179"/>
    </location>
</feature>
<evidence type="ECO:0000313" key="2">
    <source>
        <dbReference type="EMBL" id="CAA9280959.1"/>
    </source>
</evidence>
<dbReference type="AlphaFoldDB" id="A0A6J4JKM1"/>
<name>A0A6J4JKM1_9PROT</name>